<feature type="transmembrane region" description="Helical" evidence="7">
    <location>
        <begin position="112"/>
        <end position="131"/>
    </location>
</feature>
<comment type="caution">
    <text evidence="9">The sequence shown here is derived from an EMBL/GenBank/DDBJ whole genome shotgun (WGS) entry which is preliminary data.</text>
</comment>
<dbReference type="Pfam" id="PF00892">
    <property type="entry name" value="EamA"/>
    <property type="match status" value="2"/>
</dbReference>
<evidence type="ECO:0000256" key="3">
    <source>
        <dbReference type="ARBA" id="ARBA00022475"/>
    </source>
</evidence>
<dbReference type="SUPFAM" id="SSF103481">
    <property type="entry name" value="Multidrug resistance efflux transporter EmrE"/>
    <property type="match status" value="2"/>
</dbReference>
<evidence type="ECO:0000256" key="2">
    <source>
        <dbReference type="ARBA" id="ARBA00007362"/>
    </source>
</evidence>
<dbReference type="InterPro" id="IPR051258">
    <property type="entry name" value="Diverse_Substrate_Transporter"/>
</dbReference>
<dbReference type="RefSeq" id="WP_382041172.1">
    <property type="nucleotide sequence ID" value="NZ_JBHSKJ010000007.1"/>
</dbReference>
<feature type="transmembrane region" description="Helical" evidence="7">
    <location>
        <begin position="20"/>
        <end position="42"/>
    </location>
</feature>
<dbReference type="Gene3D" id="1.10.3730.20">
    <property type="match status" value="1"/>
</dbReference>
<keyword evidence="5 7" id="KW-1133">Transmembrane helix</keyword>
<evidence type="ECO:0000256" key="1">
    <source>
        <dbReference type="ARBA" id="ARBA00004651"/>
    </source>
</evidence>
<reference evidence="10" key="1">
    <citation type="journal article" date="2019" name="Int. J. Syst. Evol. Microbiol.">
        <title>The Global Catalogue of Microorganisms (GCM) 10K type strain sequencing project: providing services to taxonomists for standard genome sequencing and annotation.</title>
        <authorList>
            <consortium name="The Broad Institute Genomics Platform"/>
            <consortium name="The Broad Institute Genome Sequencing Center for Infectious Disease"/>
            <person name="Wu L."/>
            <person name="Ma J."/>
        </authorList>
    </citation>
    <scope>NUCLEOTIDE SEQUENCE [LARGE SCALE GENOMIC DNA]</scope>
    <source>
        <strain evidence="10">CGMCC 4.1641</strain>
    </source>
</reference>
<protein>
    <submittedName>
        <fullName evidence="9">DMT family transporter</fullName>
    </submittedName>
</protein>
<dbReference type="PANTHER" id="PTHR42920">
    <property type="entry name" value="OS03G0707200 PROTEIN-RELATED"/>
    <property type="match status" value="1"/>
</dbReference>
<evidence type="ECO:0000313" key="10">
    <source>
        <dbReference type="Proteomes" id="UP001596222"/>
    </source>
</evidence>
<feature type="transmembrane region" description="Helical" evidence="7">
    <location>
        <begin position="54"/>
        <end position="72"/>
    </location>
</feature>
<comment type="subcellular location">
    <subcellularLocation>
        <location evidence="1">Cell membrane</location>
        <topology evidence="1">Multi-pass membrane protein</topology>
    </subcellularLocation>
</comment>
<feature type="transmembrane region" description="Helical" evidence="7">
    <location>
        <begin position="137"/>
        <end position="156"/>
    </location>
</feature>
<feature type="transmembrane region" description="Helical" evidence="7">
    <location>
        <begin position="225"/>
        <end position="244"/>
    </location>
</feature>
<sequence length="290" mass="29789">MLGVTALWGWSYVVVQDAVALLPVPAFLAYRFLGAAAVVGLFQARAPGRITAREALGGTVAGGVLFTAYALQTVGLKDTTVSNAAFITGLAVVFTPLLGALVLRTPPRAHQAAGAALALAGLSLLTLKGLSVNRGDVLMLACALSFTVQNVLLAHLGPGTRTGPLTLVQLAVVGLAGLLWSLATGSLAAPSGRSVWLALAVTAVPGSALAFFVKTKAFATSSPHRIALIMAMEPVFAGVSGYWLSGDTFTAVNLCGAALIVCAILLAETGRRRAAPCRRRSDRTSGDLRR</sequence>
<evidence type="ECO:0000256" key="7">
    <source>
        <dbReference type="SAM" id="Phobius"/>
    </source>
</evidence>
<keyword evidence="10" id="KW-1185">Reference proteome</keyword>
<feature type="transmembrane region" description="Helical" evidence="7">
    <location>
        <begin position="195"/>
        <end position="213"/>
    </location>
</feature>
<evidence type="ECO:0000256" key="6">
    <source>
        <dbReference type="ARBA" id="ARBA00023136"/>
    </source>
</evidence>
<feature type="domain" description="EamA" evidence="8">
    <location>
        <begin position="134"/>
        <end position="266"/>
    </location>
</feature>
<organism evidence="9 10">
    <name type="scientific">Streptomyces aureoversilis</name>
    <dbReference type="NCBI Taxonomy" id="67277"/>
    <lineage>
        <taxon>Bacteria</taxon>
        <taxon>Bacillati</taxon>
        <taxon>Actinomycetota</taxon>
        <taxon>Actinomycetes</taxon>
        <taxon>Kitasatosporales</taxon>
        <taxon>Streptomycetaceae</taxon>
        <taxon>Streptomyces</taxon>
    </lineage>
</organism>
<feature type="transmembrane region" description="Helical" evidence="7">
    <location>
        <begin position="250"/>
        <end position="270"/>
    </location>
</feature>
<gene>
    <name evidence="9" type="ORF">ACFPP6_14105</name>
</gene>
<dbReference type="InterPro" id="IPR037185">
    <property type="entry name" value="EmrE-like"/>
</dbReference>
<evidence type="ECO:0000256" key="5">
    <source>
        <dbReference type="ARBA" id="ARBA00022989"/>
    </source>
</evidence>
<keyword evidence="4 7" id="KW-0812">Transmembrane</keyword>
<accession>A0ABV9ZZU0</accession>
<keyword evidence="6 7" id="KW-0472">Membrane</keyword>
<feature type="transmembrane region" description="Helical" evidence="7">
    <location>
        <begin position="84"/>
        <end position="103"/>
    </location>
</feature>
<feature type="domain" description="EamA" evidence="8">
    <location>
        <begin position="2"/>
        <end position="126"/>
    </location>
</feature>
<comment type="similarity">
    <text evidence="2">Belongs to the EamA transporter family.</text>
</comment>
<keyword evidence="3" id="KW-1003">Cell membrane</keyword>
<name>A0ABV9ZZU0_9ACTN</name>
<dbReference type="InterPro" id="IPR000620">
    <property type="entry name" value="EamA_dom"/>
</dbReference>
<evidence type="ECO:0000256" key="4">
    <source>
        <dbReference type="ARBA" id="ARBA00022692"/>
    </source>
</evidence>
<evidence type="ECO:0000313" key="9">
    <source>
        <dbReference type="EMBL" id="MFC5145794.1"/>
    </source>
</evidence>
<proteinExistence type="inferred from homology"/>
<feature type="transmembrane region" description="Helical" evidence="7">
    <location>
        <begin position="168"/>
        <end position="189"/>
    </location>
</feature>
<dbReference type="PANTHER" id="PTHR42920:SF5">
    <property type="entry name" value="EAMA DOMAIN-CONTAINING PROTEIN"/>
    <property type="match status" value="1"/>
</dbReference>
<dbReference type="Proteomes" id="UP001596222">
    <property type="component" value="Unassembled WGS sequence"/>
</dbReference>
<dbReference type="EMBL" id="JBHSKJ010000007">
    <property type="protein sequence ID" value="MFC5145794.1"/>
    <property type="molecule type" value="Genomic_DNA"/>
</dbReference>
<evidence type="ECO:0000259" key="8">
    <source>
        <dbReference type="Pfam" id="PF00892"/>
    </source>
</evidence>